<feature type="modified residue" description="4-aspartylphosphate" evidence="5">
    <location>
        <position position="545"/>
    </location>
</feature>
<dbReference type="EMBL" id="VOEI01000001">
    <property type="protein sequence ID" value="TWR27799.1"/>
    <property type="molecule type" value="Genomic_DNA"/>
</dbReference>
<comment type="caution">
    <text evidence="10">The sequence shown here is derived from an EMBL/GenBank/DDBJ whole genome shotgun (WGS) entry which is preliminary data.</text>
</comment>
<dbReference type="SMART" id="SM00387">
    <property type="entry name" value="HATPase_c"/>
    <property type="match status" value="1"/>
</dbReference>
<dbReference type="InterPro" id="IPR001789">
    <property type="entry name" value="Sig_transdc_resp-reg_receiver"/>
</dbReference>
<feature type="region of interest" description="Disordered" evidence="6">
    <location>
        <begin position="453"/>
        <end position="488"/>
    </location>
</feature>
<dbReference type="InterPro" id="IPR004358">
    <property type="entry name" value="Sig_transdc_His_kin-like_C"/>
</dbReference>
<keyword evidence="7" id="KW-0472">Membrane</keyword>
<dbReference type="CDD" id="cd17546">
    <property type="entry name" value="REC_hyHK_CKI1_RcsC-like"/>
    <property type="match status" value="1"/>
</dbReference>
<evidence type="ECO:0000256" key="6">
    <source>
        <dbReference type="SAM" id="MobiDB-lite"/>
    </source>
</evidence>
<keyword evidence="4" id="KW-0902">Two-component regulatory system</keyword>
<feature type="compositionally biased region" description="Polar residues" evidence="6">
    <location>
        <begin position="460"/>
        <end position="480"/>
    </location>
</feature>
<evidence type="ECO:0000313" key="10">
    <source>
        <dbReference type="EMBL" id="TWR27799.1"/>
    </source>
</evidence>
<dbReference type="InterPro" id="IPR036890">
    <property type="entry name" value="HATPase_C_sf"/>
</dbReference>
<dbReference type="PANTHER" id="PTHR45339">
    <property type="entry name" value="HYBRID SIGNAL TRANSDUCTION HISTIDINE KINASE J"/>
    <property type="match status" value="1"/>
</dbReference>
<dbReference type="Gene3D" id="3.40.50.2300">
    <property type="match status" value="1"/>
</dbReference>
<protein>
    <recommendedName>
        <fullName evidence="2">histidine kinase</fullName>
        <ecNumber evidence="2">2.7.13.3</ecNumber>
    </recommendedName>
</protein>
<feature type="transmembrane region" description="Helical" evidence="7">
    <location>
        <begin position="129"/>
        <end position="145"/>
    </location>
</feature>
<dbReference type="CDD" id="cd16922">
    <property type="entry name" value="HATPase_EvgS-ArcB-TorS-like"/>
    <property type="match status" value="1"/>
</dbReference>
<feature type="domain" description="Response regulatory" evidence="9">
    <location>
        <begin position="496"/>
        <end position="614"/>
    </location>
</feature>
<dbReference type="Gene3D" id="3.30.565.10">
    <property type="entry name" value="Histidine kinase-like ATPase, C-terminal domain"/>
    <property type="match status" value="1"/>
</dbReference>
<dbReference type="Pfam" id="PF02518">
    <property type="entry name" value="HATPase_c"/>
    <property type="match status" value="1"/>
</dbReference>
<feature type="transmembrane region" description="Helical" evidence="7">
    <location>
        <begin position="26"/>
        <end position="46"/>
    </location>
</feature>
<dbReference type="PROSITE" id="PS50109">
    <property type="entry name" value="HIS_KIN"/>
    <property type="match status" value="1"/>
</dbReference>
<evidence type="ECO:0000256" key="1">
    <source>
        <dbReference type="ARBA" id="ARBA00000085"/>
    </source>
</evidence>
<organism evidence="10 11">
    <name type="scientific">Mucilaginibacter achroorhodeus</name>
    <dbReference type="NCBI Taxonomy" id="2599294"/>
    <lineage>
        <taxon>Bacteria</taxon>
        <taxon>Pseudomonadati</taxon>
        <taxon>Bacteroidota</taxon>
        <taxon>Sphingobacteriia</taxon>
        <taxon>Sphingobacteriales</taxon>
        <taxon>Sphingobacteriaceae</taxon>
        <taxon>Mucilaginibacter</taxon>
    </lineage>
</organism>
<dbReference type="SUPFAM" id="SSF52172">
    <property type="entry name" value="CheY-like"/>
    <property type="match status" value="1"/>
</dbReference>
<dbReference type="InterPro" id="IPR011006">
    <property type="entry name" value="CheY-like_superfamily"/>
</dbReference>
<dbReference type="SMART" id="SM00388">
    <property type="entry name" value="HisKA"/>
    <property type="match status" value="1"/>
</dbReference>
<dbReference type="SUPFAM" id="SSF55874">
    <property type="entry name" value="ATPase domain of HSP90 chaperone/DNA topoisomerase II/histidine kinase"/>
    <property type="match status" value="1"/>
</dbReference>
<dbReference type="Proteomes" id="UP000318010">
    <property type="component" value="Unassembled WGS sequence"/>
</dbReference>
<evidence type="ECO:0000259" key="9">
    <source>
        <dbReference type="PROSITE" id="PS50110"/>
    </source>
</evidence>
<evidence type="ECO:0000256" key="7">
    <source>
        <dbReference type="SAM" id="Phobius"/>
    </source>
</evidence>
<dbReference type="Pfam" id="PF00072">
    <property type="entry name" value="Response_reg"/>
    <property type="match status" value="1"/>
</dbReference>
<dbReference type="PANTHER" id="PTHR45339:SF1">
    <property type="entry name" value="HYBRID SIGNAL TRANSDUCTION HISTIDINE KINASE J"/>
    <property type="match status" value="1"/>
</dbReference>
<sequence>MNFFNLSINKIITDEMSFLDKARIRMLYYGFLLSIVGLGALFLSVYLQNLKVMTATCGGVLIAVVALFKYLTFKPHWRIISHLTLIIGTLINLSSVFVILQDVNVITIQIIILIIVFSFYMLGQNWGMFYSLLNLLPVLLFMVMKYDHNYYIAWKPERADEATDIIAACVNFILIIFINSHFYNTFIANIKQLKDTGEQQAALNVKFEKAIEKAEKSSQAQSEFLSTMSHEIRTPLNAVIGMSNLLLMNNPRADQSENLEILKFSANNLLAIVNDVLDFNKIESGKIVFEQIKFNLVDLMQNICGGQSIKAQEKGLLFKLDVDSTLRRKLVFGDPTRLTQIIFNLVSNAIKFTAQGNIWVRVTCVEDRHNNITVRFSVKDTGIGIKPDNLENIFEPFTQESVTTTRQYGGTGLGLAIVKRLLELQNLQMSVNSVFGQGSEFSFNMEFPVSTEAYNPPRESATSARTTEVSAERQSYNEQTSVPEPVSLPSEPTGLRVLVAEDNPVNVMLMKKLFSKWNIIPTIAENGERAVEIVQYGNFDVILMDLQMPIMNGFDASREIRKMTDPAKSGIPIIALTASALFDIREQVTAAGMNDYVAKPFKPDDLMEKIQNLVAITVK</sequence>
<evidence type="ECO:0000313" key="11">
    <source>
        <dbReference type="Proteomes" id="UP000318010"/>
    </source>
</evidence>
<accession>A0A563U947</accession>
<feature type="domain" description="Histidine kinase" evidence="8">
    <location>
        <begin position="227"/>
        <end position="449"/>
    </location>
</feature>
<dbReference type="SMART" id="SM00448">
    <property type="entry name" value="REC"/>
    <property type="match status" value="1"/>
</dbReference>
<keyword evidence="7" id="KW-1133">Transmembrane helix</keyword>
<dbReference type="AlphaFoldDB" id="A0A563U947"/>
<reference evidence="10 11" key="1">
    <citation type="submission" date="2019-07" db="EMBL/GenBank/DDBJ databases">
        <authorList>
            <person name="Kim J."/>
        </authorList>
    </citation>
    <scope>NUCLEOTIDE SEQUENCE [LARGE SCALE GENOMIC DNA]</scope>
    <source>
        <strain evidence="10 11">MJ1a</strain>
    </source>
</reference>
<feature type="transmembrane region" description="Helical" evidence="7">
    <location>
        <begin position="106"/>
        <end position="122"/>
    </location>
</feature>
<gene>
    <name evidence="10" type="ORF">FPZ42_00880</name>
</gene>
<dbReference type="InterPro" id="IPR036097">
    <property type="entry name" value="HisK_dim/P_sf"/>
</dbReference>
<evidence type="ECO:0000259" key="8">
    <source>
        <dbReference type="PROSITE" id="PS50109"/>
    </source>
</evidence>
<dbReference type="FunFam" id="3.30.565.10:FF:000010">
    <property type="entry name" value="Sensor histidine kinase RcsC"/>
    <property type="match status" value="1"/>
</dbReference>
<keyword evidence="11" id="KW-1185">Reference proteome</keyword>
<dbReference type="SUPFAM" id="SSF47384">
    <property type="entry name" value="Homodimeric domain of signal transducing histidine kinase"/>
    <property type="match status" value="1"/>
</dbReference>
<evidence type="ECO:0000256" key="5">
    <source>
        <dbReference type="PROSITE-ProRule" id="PRU00169"/>
    </source>
</evidence>
<dbReference type="InterPro" id="IPR005467">
    <property type="entry name" value="His_kinase_dom"/>
</dbReference>
<evidence type="ECO:0000256" key="4">
    <source>
        <dbReference type="ARBA" id="ARBA00023012"/>
    </source>
</evidence>
<dbReference type="EC" id="2.7.13.3" evidence="2"/>
<dbReference type="InterPro" id="IPR003661">
    <property type="entry name" value="HisK_dim/P_dom"/>
</dbReference>
<dbReference type="GO" id="GO:0000155">
    <property type="term" value="F:phosphorelay sensor kinase activity"/>
    <property type="evidence" value="ECO:0007669"/>
    <property type="project" value="InterPro"/>
</dbReference>
<dbReference type="CDD" id="cd00082">
    <property type="entry name" value="HisKA"/>
    <property type="match status" value="1"/>
</dbReference>
<dbReference type="PRINTS" id="PR00344">
    <property type="entry name" value="BCTRLSENSOR"/>
</dbReference>
<feature type="transmembrane region" description="Helical" evidence="7">
    <location>
        <begin position="165"/>
        <end position="184"/>
    </location>
</feature>
<dbReference type="Gene3D" id="1.10.287.130">
    <property type="match status" value="1"/>
</dbReference>
<feature type="transmembrane region" description="Helical" evidence="7">
    <location>
        <begin position="79"/>
        <end position="100"/>
    </location>
</feature>
<keyword evidence="3 5" id="KW-0597">Phosphoprotein</keyword>
<evidence type="ECO:0000256" key="2">
    <source>
        <dbReference type="ARBA" id="ARBA00012438"/>
    </source>
</evidence>
<evidence type="ECO:0000256" key="3">
    <source>
        <dbReference type="ARBA" id="ARBA00022553"/>
    </source>
</evidence>
<keyword evidence="7" id="KW-0812">Transmembrane</keyword>
<proteinExistence type="predicted"/>
<dbReference type="PROSITE" id="PS50110">
    <property type="entry name" value="RESPONSE_REGULATORY"/>
    <property type="match status" value="1"/>
</dbReference>
<name>A0A563U947_9SPHI</name>
<feature type="transmembrane region" description="Helical" evidence="7">
    <location>
        <begin position="52"/>
        <end position="72"/>
    </location>
</feature>
<dbReference type="Pfam" id="PF00512">
    <property type="entry name" value="HisKA"/>
    <property type="match status" value="1"/>
</dbReference>
<dbReference type="InterPro" id="IPR003594">
    <property type="entry name" value="HATPase_dom"/>
</dbReference>
<comment type="catalytic activity">
    <reaction evidence="1">
        <text>ATP + protein L-histidine = ADP + protein N-phospho-L-histidine.</text>
        <dbReference type="EC" id="2.7.13.3"/>
    </reaction>
</comment>